<dbReference type="GO" id="GO:0005886">
    <property type="term" value="C:plasma membrane"/>
    <property type="evidence" value="ECO:0007669"/>
    <property type="project" value="TreeGrafter"/>
</dbReference>
<feature type="transmembrane region" description="Helical" evidence="8">
    <location>
        <begin position="16"/>
        <end position="35"/>
    </location>
</feature>
<evidence type="ECO:0000256" key="5">
    <source>
        <dbReference type="ARBA" id="ARBA00022989"/>
    </source>
</evidence>
<evidence type="ECO:0000259" key="9">
    <source>
        <dbReference type="PROSITE" id="PS51779"/>
    </source>
</evidence>
<keyword evidence="4 8" id="KW-0812">Transmembrane</keyword>
<dbReference type="Gene3D" id="3.10.20.310">
    <property type="entry name" value="membrane protein fhac"/>
    <property type="match status" value="1"/>
</dbReference>
<dbReference type="InterPro" id="IPR005548">
    <property type="entry name" value="Cell_div_FtsQ/DivIB_C"/>
</dbReference>
<evidence type="ECO:0000256" key="3">
    <source>
        <dbReference type="ARBA" id="ARBA00022618"/>
    </source>
</evidence>
<name>A0A926F2H2_9FIRM</name>
<keyword evidence="11" id="KW-1185">Reference proteome</keyword>
<dbReference type="PANTHER" id="PTHR37820:SF1">
    <property type="entry name" value="CELL DIVISION PROTEIN FTSQ"/>
    <property type="match status" value="1"/>
</dbReference>
<evidence type="ECO:0000256" key="6">
    <source>
        <dbReference type="ARBA" id="ARBA00023136"/>
    </source>
</evidence>
<evidence type="ECO:0000256" key="4">
    <source>
        <dbReference type="ARBA" id="ARBA00022692"/>
    </source>
</evidence>
<evidence type="ECO:0000256" key="1">
    <source>
        <dbReference type="ARBA" id="ARBA00004370"/>
    </source>
</evidence>
<evidence type="ECO:0000256" key="8">
    <source>
        <dbReference type="SAM" id="Phobius"/>
    </source>
</evidence>
<reference evidence="10 11" key="1">
    <citation type="submission" date="2020-08" db="EMBL/GenBank/DDBJ databases">
        <title>Genome public.</title>
        <authorList>
            <person name="Liu C."/>
            <person name="Sun Q."/>
        </authorList>
    </citation>
    <scope>NUCLEOTIDE SEQUENCE [LARGE SCALE GENOMIC DNA]</scope>
    <source>
        <strain evidence="10 11">NSJ-26</strain>
    </source>
</reference>
<evidence type="ECO:0000313" key="10">
    <source>
        <dbReference type="EMBL" id="MBC8590709.1"/>
    </source>
</evidence>
<dbReference type="PROSITE" id="PS51779">
    <property type="entry name" value="POTRA"/>
    <property type="match status" value="1"/>
</dbReference>
<dbReference type="PANTHER" id="PTHR37820">
    <property type="entry name" value="CELL DIVISION PROTEIN DIVIB"/>
    <property type="match status" value="1"/>
</dbReference>
<protein>
    <submittedName>
        <fullName evidence="10">FtsQ-type POTRA domain-containing protein</fullName>
    </submittedName>
</protein>
<dbReference type="RefSeq" id="WP_249323545.1">
    <property type="nucleotide sequence ID" value="NZ_JACRTK010000002.1"/>
</dbReference>
<comment type="subcellular location">
    <subcellularLocation>
        <location evidence="1">Membrane</location>
    </subcellularLocation>
</comment>
<evidence type="ECO:0000256" key="2">
    <source>
        <dbReference type="ARBA" id="ARBA00022475"/>
    </source>
</evidence>
<evidence type="ECO:0000313" key="11">
    <source>
        <dbReference type="Proteomes" id="UP000601522"/>
    </source>
</evidence>
<evidence type="ECO:0000256" key="7">
    <source>
        <dbReference type="ARBA" id="ARBA00023306"/>
    </source>
</evidence>
<dbReference type="Proteomes" id="UP000601522">
    <property type="component" value="Unassembled WGS sequence"/>
</dbReference>
<gene>
    <name evidence="10" type="ORF">H8689_06125</name>
</gene>
<keyword evidence="3" id="KW-0132">Cell division</keyword>
<dbReference type="Pfam" id="PF08478">
    <property type="entry name" value="POTRA_1"/>
    <property type="match status" value="1"/>
</dbReference>
<keyword evidence="5 8" id="KW-1133">Transmembrane helix</keyword>
<accession>A0A926F2H2</accession>
<comment type="caution">
    <text evidence="10">The sequence shown here is derived from an EMBL/GenBank/DDBJ whole genome shotgun (WGS) entry which is preliminary data.</text>
</comment>
<dbReference type="InterPro" id="IPR050487">
    <property type="entry name" value="FtsQ_DivIB"/>
</dbReference>
<dbReference type="InterPro" id="IPR013685">
    <property type="entry name" value="POTRA_FtsQ_type"/>
</dbReference>
<keyword evidence="2" id="KW-1003">Cell membrane</keyword>
<dbReference type="GO" id="GO:0051301">
    <property type="term" value="P:cell division"/>
    <property type="evidence" value="ECO:0007669"/>
    <property type="project" value="UniProtKB-KW"/>
</dbReference>
<keyword evidence="7" id="KW-0131">Cell cycle</keyword>
<proteinExistence type="predicted"/>
<dbReference type="InterPro" id="IPR034746">
    <property type="entry name" value="POTRA"/>
</dbReference>
<dbReference type="AlphaFoldDB" id="A0A926F2H2"/>
<feature type="domain" description="POTRA" evidence="9">
    <location>
        <begin position="40"/>
        <end position="108"/>
    </location>
</feature>
<dbReference type="Pfam" id="PF03799">
    <property type="entry name" value="FtsQ_DivIB_C"/>
    <property type="match status" value="1"/>
</dbReference>
<organism evidence="10 11">
    <name type="scientific">Wansuia hejianensis</name>
    <dbReference type="NCBI Taxonomy" id="2763667"/>
    <lineage>
        <taxon>Bacteria</taxon>
        <taxon>Bacillati</taxon>
        <taxon>Bacillota</taxon>
        <taxon>Clostridia</taxon>
        <taxon>Lachnospirales</taxon>
        <taxon>Lachnospiraceae</taxon>
        <taxon>Wansuia</taxon>
    </lineage>
</organism>
<sequence>MGKNTKVEKKNKRRKIIFNMALFITLFTLSTLFMFNSQLFNIKNIEVKGNNILSKDEIINISGISKGENIFKMKRSTTIERINSLPYIKEAYIKRKIPNTILIDIIERQEKMLIKNISMFLTVDQDGYILNQVESEVENLPIIIGLDVDKVVPGDNVFAGIEYKNLIDFIDEGNNIGLLDQIKEIDLSIAKDINILLNNGIHIAFGTLDDVEYRLRLLNEILKDIEKKDLKCSKIIMNKGKHPVLVLDDQERGIK</sequence>
<keyword evidence="6 8" id="KW-0472">Membrane</keyword>
<dbReference type="EMBL" id="JACRTK010000002">
    <property type="protein sequence ID" value="MBC8590709.1"/>
    <property type="molecule type" value="Genomic_DNA"/>
</dbReference>